<protein>
    <submittedName>
        <fullName evidence="2">Uncharacterized protein</fullName>
    </submittedName>
</protein>
<dbReference type="Pfam" id="PF06579">
    <property type="entry name" value="Ly-6_related"/>
    <property type="match status" value="1"/>
</dbReference>
<reference evidence="2" key="1">
    <citation type="submission" date="2022-11" db="UniProtKB">
        <authorList>
            <consortium name="WormBaseParasite"/>
        </authorList>
    </citation>
    <scope>IDENTIFICATION</scope>
</reference>
<dbReference type="AlphaFoldDB" id="A0A915IVC1"/>
<sequence length="348" mass="40287">MAKGGTSANGDNDRLTMFDVGLNFISLILLLNHHLQKCSCKNFTEQRTNVDSIRCYSCMSGSYEHYFSLALYQVFARPMNFTDHCNDPKKSRINLPLVECNSICISMQEETEILVPPSSCTPVLEASLTDIAYEIRMVAYSGFSSTEFNWRFLILIVRNDHQEVVDYGMSFTGHIRGCYDKMLIHGFNQTIVRWYKWIHRDSCHYYNKQDVLQLHNKKRDQIHRHKNLAMQSRSSASLSSLTSNDVNRNFFLKSHHHSQTSITDDDDPASNGKNAVNQILICTCFSDGCNGSLSLNRAGWFNNRSNYHKHLKSFHYFHNPSDCVQFQKRLWGKHLYSDISKSFEDLMR</sequence>
<dbReference type="WBParaSite" id="nRc.2.0.1.t17767-RA">
    <property type="protein sequence ID" value="nRc.2.0.1.t17767-RA"/>
    <property type="gene ID" value="nRc.2.0.1.g17767"/>
</dbReference>
<dbReference type="GO" id="GO:1990834">
    <property type="term" value="P:response to odorant"/>
    <property type="evidence" value="ECO:0007669"/>
    <property type="project" value="TreeGrafter"/>
</dbReference>
<evidence type="ECO:0000313" key="1">
    <source>
        <dbReference type="Proteomes" id="UP000887565"/>
    </source>
</evidence>
<dbReference type="InterPro" id="IPR010558">
    <property type="entry name" value="Ly-6-related"/>
</dbReference>
<accession>A0A915IVC1</accession>
<keyword evidence="1" id="KW-1185">Reference proteome</keyword>
<proteinExistence type="predicted"/>
<name>A0A915IVC1_ROMCU</name>
<dbReference type="GO" id="GO:0030424">
    <property type="term" value="C:axon"/>
    <property type="evidence" value="ECO:0007669"/>
    <property type="project" value="TreeGrafter"/>
</dbReference>
<dbReference type="GO" id="GO:0042048">
    <property type="term" value="P:olfactory behavior"/>
    <property type="evidence" value="ECO:0007669"/>
    <property type="project" value="TreeGrafter"/>
</dbReference>
<dbReference type="Proteomes" id="UP000887565">
    <property type="component" value="Unplaced"/>
</dbReference>
<dbReference type="GO" id="GO:0043025">
    <property type="term" value="C:neuronal cell body"/>
    <property type="evidence" value="ECO:0007669"/>
    <property type="project" value="TreeGrafter"/>
</dbReference>
<dbReference type="PANTHER" id="PTHR34722">
    <property type="entry name" value="HOMOLOG OF ODR-2 (TWO)-RELATED"/>
    <property type="match status" value="1"/>
</dbReference>
<organism evidence="1 2">
    <name type="scientific">Romanomermis culicivorax</name>
    <name type="common">Nematode worm</name>
    <dbReference type="NCBI Taxonomy" id="13658"/>
    <lineage>
        <taxon>Eukaryota</taxon>
        <taxon>Metazoa</taxon>
        <taxon>Ecdysozoa</taxon>
        <taxon>Nematoda</taxon>
        <taxon>Enoplea</taxon>
        <taxon>Dorylaimia</taxon>
        <taxon>Mermithida</taxon>
        <taxon>Mermithoidea</taxon>
        <taxon>Mermithidae</taxon>
        <taxon>Romanomermis</taxon>
    </lineage>
</organism>
<evidence type="ECO:0000313" key="2">
    <source>
        <dbReference type="WBParaSite" id="nRc.2.0.1.t17767-RA"/>
    </source>
</evidence>